<evidence type="ECO:0000256" key="2">
    <source>
        <dbReference type="SAM" id="SignalP"/>
    </source>
</evidence>
<protein>
    <submittedName>
        <fullName evidence="3">Cell wall hydrolase</fullName>
    </submittedName>
</protein>
<proteinExistence type="predicted"/>
<dbReference type="RefSeq" id="WP_180281776.1">
    <property type="nucleotide sequence ID" value="NZ_JABFDB010000005.1"/>
</dbReference>
<name>A0ABX2T879_9PROT</name>
<keyword evidence="3" id="KW-0378">Hydrolase</keyword>
<keyword evidence="2" id="KW-0732">Signal</keyword>
<evidence type="ECO:0000313" key="3">
    <source>
        <dbReference type="EMBL" id="NYZ20005.1"/>
    </source>
</evidence>
<reference evidence="3 4" key="1">
    <citation type="submission" date="2020-05" db="EMBL/GenBank/DDBJ databases">
        <title>Azospirillum oleiclasticum sp. nov, a nitrogen-fixing and heavy crude oil-emulsifying bacterium isolated from the crude oil of Yumen Oilfield.</title>
        <authorList>
            <person name="Wu D."/>
            <person name="Cai M."/>
            <person name="Zhang X."/>
        </authorList>
    </citation>
    <scope>NUCLEOTIDE SEQUENCE [LARGE SCALE GENOMIC DNA]</scope>
    <source>
        <strain evidence="3 4">ROY-1-1-2</strain>
    </source>
</reference>
<feature type="signal peptide" evidence="2">
    <location>
        <begin position="1"/>
        <end position="21"/>
    </location>
</feature>
<evidence type="ECO:0000313" key="4">
    <source>
        <dbReference type="Proteomes" id="UP000584642"/>
    </source>
</evidence>
<dbReference type="InterPro" id="IPR042047">
    <property type="entry name" value="SleB_dom1"/>
</dbReference>
<feature type="chain" id="PRO_5046050683" evidence="2">
    <location>
        <begin position="22"/>
        <end position="265"/>
    </location>
</feature>
<dbReference type="Gene3D" id="1.10.10.2520">
    <property type="entry name" value="Cell wall hydrolase SleB, domain 1"/>
    <property type="match status" value="1"/>
</dbReference>
<organism evidence="3 4">
    <name type="scientific">Azospirillum oleiclasticum</name>
    <dbReference type="NCBI Taxonomy" id="2735135"/>
    <lineage>
        <taxon>Bacteria</taxon>
        <taxon>Pseudomonadati</taxon>
        <taxon>Pseudomonadota</taxon>
        <taxon>Alphaproteobacteria</taxon>
        <taxon>Rhodospirillales</taxon>
        <taxon>Azospirillaceae</taxon>
        <taxon>Azospirillum</taxon>
    </lineage>
</organism>
<dbReference type="GO" id="GO:0016787">
    <property type="term" value="F:hydrolase activity"/>
    <property type="evidence" value="ECO:0007669"/>
    <property type="project" value="UniProtKB-KW"/>
</dbReference>
<accession>A0ABX2T879</accession>
<evidence type="ECO:0000256" key="1">
    <source>
        <dbReference type="SAM" id="MobiDB-lite"/>
    </source>
</evidence>
<dbReference type="Proteomes" id="UP000584642">
    <property type="component" value="Unassembled WGS sequence"/>
</dbReference>
<dbReference type="EMBL" id="JABFDB010000005">
    <property type="protein sequence ID" value="NYZ20005.1"/>
    <property type="molecule type" value="Genomic_DNA"/>
</dbReference>
<feature type="compositionally biased region" description="Basic residues" evidence="1">
    <location>
        <begin position="127"/>
        <end position="136"/>
    </location>
</feature>
<comment type="caution">
    <text evidence="3">The sequence shown here is derived from an EMBL/GenBank/DDBJ whole genome shotgun (WGS) entry which is preliminary data.</text>
</comment>
<gene>
    <name evidence="3" type="ORF">HND93_09790</name>
</gene>
<sequence>MRLLVLALALAAAGLPGTADAGSSACRPGDGACIAFAEGKAGKLPKRGGERQPVMIGAAVHMLTPWQAERERRCLAIAGWAEARGDGPEAMAAVMWVLANRASSDAHPETPCKALVAAAQFEPFTQKARKVPKPARKPGSTGRANAAADTDPTAEARRIAADLRRQARVIAAGGMPSWPRARLAPDRTMLDTARAIAWNLNDDDLPDPTRRALLFYSPPVQARLGRATPAWAEPAARTVSIGDHTFFRDRPVFRPAAPQVAEAPE</sequence>
<keyword evidence="4" id="KW-1185">Reference proteome</keyword>
<feature type="region of interest" description="Disordered" evidence="1">
    <location>
        <begin position="127"/>
        <end position="154"/>
    </location>
</feature>